<name>A0A9W7TQP7_TRIRA</name>
<dbReference type="AlphaFoldDB" id="A0A9W7TQP7"/>
<organism evidence="1 2">
    <name type="scientific">Triplophysa rosa</name>
    <name type="common">Cave loach</name>
    <dbReference type="NCBI Taxonomy" id="992332"/>
    <lineage>
        <taxon>Eukaryota</taxon>
        <taxon>Metazoa</taxon>
        <taxon>Chordata</taxon>
        <taxon>Craniata</taxon>
        <taxon>Vertebrata</taxon>
        <taxon>Euteleostomi</taxon>
        <taxon>Actinopterygii</taxon>
        <taxon>Neopterygii</taxon>
        <taxon>Teleostei</taxon>
        <taxon>Ostariophysi</taxon>
        <taxon>Cypriniformes</taxon>
        <taxon>Nemacheilidae</taxon>
        <taxon>Triplophysa</taxon>
    </lineage>
</organism>
<sequence>MATLHKSVEKNKDIYTHLEQLKASLGESPQATVMTHHLLAHVSLEMMPLPLVPLSLSP</sequence>
<gene>
    <name evidence="1" type="ORF">IRJ41_007803</name>
</gene>
<protein>
    <submittedName>
        <fullName evidence="1">Uncharacterized protein</fullName>
    </submittedName>
</protein>
<dbReference type="EMBL" id="JAFHDT010000011">
    <property type="protein sequence ID" value="KAI7803515.1"/>
    <property type="molecule type" value="Genomic_DNA"/>
</dbReference>
<comment type="caution">
    <text evidence="1">The sequence shown here is derived from an EMBL/GenBank/DDBJ whole genome shotgun (WGS) entry which is preliminary data.</text>
</comment>
<evidence type="ECO:0000313" key="1">
    <source>
        <dbReference type="EMBL" id="KAI7803515.1"/>
    </source>
</evidence>
<proteinExistence type="predicted"/>
<reference evidence="1" key="1">
    <citation type="submission" date="2021-02" db="EMBL/GenBank/DDBJ databases">
        <title>Comparative genomics reveals that relaxation of natural selection precedes convergent phenotypic evolution of cavefish.</title>
        <authorList>
            <person name="Peng Z."/>
        </authorList>
    </citation>
    <scope>NUCLEOTIDE SEQUENCE</scope>
    <source>
        <tissue evidence="1">Muscle</tissue>
    </source>
</reference>
<accession>A0A9W7TQP7</accession>
<dbReference type="Proteomes" id="UP001059041">
    <property type="component" value="Linkage Group LG11"/>
</dbReference>
<evidence type="ECO:0000313" key="2">
    <source>
        <dbReference type="Proteomes" id="UP001059041"/>
    </source>
</evidence>
<keyword evidence="2" id="KW-1185">Reference proteome</keyword>